<sequence>MRTLQIALTATAALCVAACSGTGPSGGPAKLLTLDGNPPLVIAHRGASGYLPEQTLEAYTKAIELGADVIEMDLVSTKDGVLIARHDPNLAISTDVAKHARFASRKKTIKVDGETQTGWFSNDFTLAEIKTLGGISTDAERPQEFNGKFKIVTFQEIIDFAKAKSRETGRTIAIYPETKNPTYFRDLGLPMEDKVVAAIDAAGWNSKTAPIYVQSFEPGSLKYMKAKGLKTKLIQLIDGDGIDMKTGAMTYAIPVDRPYEWTKAGDKRNFDVMVTPAGLAEIKTYADGIGPWKRYIVTIKGSIGPDGKPIDVNKDGKINDADATSVSPTTLIADAHKAGLFVHPFTFRNESRRLAADYNKDGKNEYAIYYKLGVDGVFTDFTDTAIAARTEYLKSLGR</sequence>
<dbReference type="PANTHER" id="PTHR43620">
    <property type="entry name" value="GLYCEROPHOSPHORYL DIESTER PHOSPHODIESTERASE"/>
    <property type="match status" value="1"/>
</dbReference>
<dbReference type="CDD" id="cd08602">
    <property type="entry name" value="GDPD_ScGlpQ1_like"/>
    <property type="match status" value="1"/>
</dbReference>
<comment type="similarity">
    <text evidence="1">Belongs to the glycerophosphoryl diester phosphodiesterase family.</text>
</comment>
<name>A0A0D0MIN2_VARPD</name>
<dbReference type="GO" id="GO:0006071">
    <property type="term" value="P:glycerol metabolic process"/>
    <property type="evidence" value="ECO:0007669"/>
    <property type="project" value="UniProtKB-KW"/>
</dbReference>
<dbReference type="EMBL" id="JXQQ01000045">
    <property type="protein sequence ID" value="KIQ29275.1"/>
    <property type="molecule type" value="Genomic_DNA"/>
</dbReference>
<feature type="chain" id="PRO_5002216817" description="glycerophosphodiester phosphodiesterase" evidence="7">
    <location>
        <begin position="18"/>
        <end position="398"/>
    </location>
</feature>
<evidence type="ECO:0000259" key="8">
    <source>
        <dbReference type="PROSITE" id="PS51704"/>
    </source>
</evidence>
<gene>
    <name evidence="9" type="ORF">RT97_19565</name>
</gene>
<feature type="signal peptide" evidence="7">
    <location>
        <begin position="1"/>
        <end position="17"/>
    </location>
</feature>
<evidence type="ECO:0000256" key="4">
    <source>
        <dbReference type="ARBA" id="ARBA00022798"/>
    </source>
</evidence>
<comment type="catalytic activity">
    <reaction evidence="6">
        <text>a sn-glycero-3-phosphodiester + H2O = an alcohol + sn-glycerol 3-phosphate + H(+)</text>
        <dbReference type="Rhea" id="RHEA:12969"/>
        <dbReference type="ChEBI" id="CHEBI:15377"/>
        <dbReference type="ChEBI" id="CHEBI:15378"/>
        <dbReference type="ChEBI" id="CHEBI:30879"/>
        <dbReference type="ChEBI" id="CHEBI:57597"/>
        <dbReference type="ChEBI" id="CHEBI:83408"/>
        <dbReference type="EC" id="3.1.4.46"/>
    </reaction>
</comment>
<evidence type="ECO:0000313" key="10">
    <source>
        <dbReference type="Proteomes" id="UP000032067"/>
    </source>
</evidence>
<organism evidence="9 10">
    <name type="scientific">Variovorax paradoxus</name>
    <dbReference type="NCBI Taxonomy" id="34073"/>
    <lineage>
        <taxon>Bacteria</taxon>
        <taxon>Pseudomonadati</taxon>
        <taxon>Pseudomonadota</taxon>
        <taxon>Betaproteobacteria</taxon>
        <taxon>Burkholderiales</taxon>
        <taxon>Comamonadaceae</taxon>
        <taxon>Variovorax</taxon>
    </lineage>
</organism>
<dbReference type="Proteomes" id="UP000032067">
    <property type="component" value="Unassembled WGS sequence"/>
</dbReference>
<proteinExistence type="inferred from homology"/>
<comment type="caution">
    <text evidence="9">The sequence shown here is derived from an EMBL/GenBank/DDBJ whole genome shotgun (WGS) entry which is preliminary data.</text>
</comment>
<dbReference type="GO" id="GO:0006629">
    <property type="term" value="P:lipid metabolic process"/>
    <property type="evidence" value="ECO:0007669"/>
    <property type="project" value="InterPro"/>
</dbReference>
<reference evidence="9 10" key="1">
    <citation type="submission" date="2014-12" db="EMBL/GenBank/DDBJ databases">
        <title>16Stimator: statistical estimation of ribosomal gene copy numbers from draft genome assemblies.</title>
        <authorList>
            <person name="Perisin M.A."/>
            <person name="Vetter M."/>
            <person name="Gilbert J.A."/>
            <person name="Bergelson J."/>
        </authorList>
    </citation>
    <scope>NUCLEOTIDE SEQUENCE [LARGE SCALE GENOMIC DNA]</scope>
    <source>
        <strain evidence="9 10">MEDvA23</strain>
    </source>
</reference>
<evidence type="ECO:0000256" key="6">
    <source>
        <dbReference type="ARBA" id="ARBA00047512"/>
    </source>
</evidence>
<dbReference type="Gene3D" id="3.20.20.190">
    <property type="entry name" value="Phosphatidylinositol (PI) phosphodiesterase"/>
    <property type="match status" value="1"/>
</dbReference>
<evidence type="ECO:0000256" key="5">
    <source>
        <dbReference type="ARBA" id="ARBA00022801"/>
    </source>
</evidence>
<dbReference type="AlphaFoldDB" id="A0A0D0MIN2"/>
<dbReference type="PROSITE" id="PS51704">
    <property type="entry name" value="GP_PDE"/>
    <property type="match status" value="1"/>
</dbReference>
<accession>A0A0D0MIN2</accession>
<evidence type="ECO:0000256" key="7">
    <source>
        <dbReference type="SAM" id="SignalP"/>
    </source>
</evidence>
<dbReference type="InterPro" id="IPR017946">
    <property type="entry name" value="PLC-like_Pdiesterase_TIM-brl"/>
</dbReference>
<protein>
    <recommendedName>
        <fullName evidence="2">glycerophosphodiester phosphodiesterase</fullName>
        <ecNumber evidence="2">3.1.4.46</ecNumber>
    </recommendedName>
</protein>
<evidence type="ECO:0000256" key="3">
    <source>
        <dbReference type="ARBA" id="ARBA00022729"/>
    </source>
</evidence>
<keyword evidence="3 7" id="KW-0732">Signal</keyword>
<dbReference type="OrthoDB" id="9795622at2"/>
<dbReference type="RefSeq" id="WP_042580472.1">
    <property type="nucleotide sequence ID" value="NZ_JXQQ01000045.1"/>
</dbReference>
<dbReference type="GO" id="GO:0008889">
    <property type="term" value="F:glycerophosphodiester phosphodiesterase activity"/>
    <property type="evidence" value="ECO:0007669"/>
    <property type="project" value="UniProtKB-EC"/>
</dbReference>
<keyword evidence="4" id="KW-0319">Glycerol metabolism</keyword>
<feature type="domain" description="GP-PDE" evidence="8">
    <location>
        <begin position="39"/>
        <end position="389"/>
    </location>
</feature>
<dbReference type="EC" id="3.1.4.46" evidence="2"/>
<keyword evidence="5" id="KW-0378">Hydrolase</keyword>
<evidence type="ECO:0000256" key="1">
    <source>
        <dbReference type="ARBA" id="ARBA00007277"/>
    </source>
</evidence>
<dbReference type="InterPro" id="IPR030395">
    <property type="entry name" value="GP_PDE_dom"/>
</dbReference>
<evidence type="ECO:0000313" key="9">
    <source>
        <dbReference type="EMBL" id="KIQ29275.1"/>
    </source>
</evidence>
<dbReference type="PANTHER" id="PTHR43620:SF7">
    <property type="entry name" value="GLYCEROPHOSPHODIESTER PHOSPHODIESTERASE GDPD5-RELATED"/>
    <property type="match status" value="1"/>
</dbReference>
<dbReference type="Pfam" id="PF03009">
    <property type="entry name" value="GDPD"/>
    <property type="match status" value="1"/>
</dbReference>
<evidence type="ECO:0000256" key="2">
    <source>
        <dbReference type="ARBA" id="ARBA00012247"/>
    </source>
</evidence>
<dbReference type="SUPFAM" id="SSF51695">
    <property type="entry name" value="PLC-like phosphodiesterases"/>
    <property type="match status" value="1"/>
</dbReference>